<dbReference type="PANTHER" id="PTHR11703:SF2">
    <property type="entry name" value="DEOXYHYPUSINE SYNTHASE-LIKE PROTEIN"/>
    <property type="match status" value="1"/>
</dbReference>
<dbReference type="EC" id="2.5.1.46" evidence="4"/>
<dbReference type="AlphaFoldDB" id="A0A7C4NNW1"/>
<dbReference type="Pfam" id="PF01916">
    <property type="entry name" value="DS"/>
    <property type="match status" value="1"/>
</dbReference>
<dbReference type="InterPro" id="IPR029035">
    <property type="entry name" value="DHS-like_NAD/FAD-binding_dom"/>
</dbReference>
<sequence>MEKIVYGVVKPLDVRVRGLNQLLVEMKNLSFQGRALGEVYEIMLEMFRDENNTIFLGLAGSLSTAGLWKIIKWFIDERLVDVVVSTGAIISEDIYDAMGFKYYKVNPCVDDSLLLKLKYDRFYDTIASEENYRKMERLIQEFIESIPLDRVYSTAEFLYLFGKYLDSEGIDSILASAYRSKVPVFSPALVDSAYGIASVLAYRRGYRLVLDMVRDFNQIVEIGRRSSKLSAIYIGGGVPKDYVNLVTVAQTIIAEYEEGSKNYYKPLEYVVQFTTDMPQWGGLSGATLDEAVSWGKVSPLAKKRTVHVDATIALPIVAHALAEAPVKREKPFDTTWFIDEVEKHVGLK</sequence>
<keyword evidence="2 4" id="KW-0808">Transferase</keyword>
<evidence type="ECO:0000256" key="2">
    <source>
        <dbReference type="ARBA" id="ARBA00022679"/>
    </source>
</evidence>
<organism evidence="4">
    <name type="scientific">Staphylothermus marinus</name>
    <dbReference type="NCBI Taxonomy" id="2280"/>
    <lineage>
        <taxon>Archaea</taxon>
        <taxon>Thermoproteota</taxon>
        <taxon>Thermoprotei</taxon>
        <taxon>Desulfurococcales</taxon>
        <taxon>Desulfurococcaceae</taxon>
        <taxon>Staphylothermus</taxon>
    </lineage>
</organism>
<dbReference type="InterPro" id="IPR036982">
    <property type="entry name" value="Deoxyhypusine_synthase_sf"/>
</dbReference>
<evidence type="ECO:0000313" key="4">
    <source>
        <dbReference type="EMBL" id="HGQ73489.1"/>
    </source>
</evidence>
<name>A0A7C4NNW1_STAMA</name>
<protein>
    <submittedName>
        <fullName evidence="4">Deoxyhypusine synthase</fullName>
        <ecNumber evidence="4">2.5.1.46</ecNumber>
    </submittedName>
</protein>
<dbReference type="GO" id="GO:0034038">
    <property type="term" value="F:deoxyhypusine synthase activity"/>
    <property type="evidence" value="ECO:0007669"/>
    <property type="project" value="UniProtKB-EC"/>
</dbReference>
<dbReference type="InterPro" id="IPR002773">
    <property type="entry name" value="Deoxyhypusine_synthase"/>
</dbReference>
<dbReference type="EMBL" id="DTBE01000055">
    <property type="protein sequence ID" value="HGQ59468.1"/>
    <property type="molecule type" value="Genomic_DNA"/>
</dbReference>
<dbReference type="NCBIfam" id="NF002006">
    <property type="entry name" value="PRK00805.1"/>
    <property type="match status" value="1"/>
</dbReference>
<comment type="caution">
    <text evidence="4">The sequence shown here is derived from an EMBL/GenBank/DDBJ whole genome shotgun (WGS) entry which is preliminary data.</text>
</comment>
<gene>
    <name evidence="3" type="ORF">ENU09_01920</name>
    <name evidence="4" type="ORF">ENU20_00190</name>
</gene>
<reference evidence="4" key="1">
    <citation type="journal article" date="2020" name="mSystems">
        <title>Genome- and Community-Level Interaction Insights into Carbon Utilization and Element Cycling Functions of Hydrothermarchaeota in Hydrothermal Sediment.</title>
        <authorList>
            <person name="Zhou Z."/>
            <person name="Liu Y."/>
            <person name="Xu W."/>
            <person name="Pan J."/>
            <person name="Luo Z.H."/>
            <person name="Li M."/>
        </authorList>
    </citation>
    <scope>NUCLEOTIDE SEQUENCE [LARGE SCALE GENOMIC DNA]</scope>
    <source>
        <strain evidence="3">SpSt-638</strain>
        <strain evidence="4">SpSt-648</strain>
    </source>
</reference>
<evidence type="ECO:0000313" key="3">
    <source>
        <dbReference type="EMBL" id="HGQ59468.1"/>
    </source>
</evidence>
<dbReference type="Gene3D" id="3.40.910.10">
    <property type="entry name" value="Deoxyhypusine synthase"/>
    <property type="match status" value="1"/>
</dbReference>
<proteinExistence type="inferred from homology"/>
<dbReference type="EMBL" id="DTBP01000004">
    <property type="protein sequence ID" value="HGQ73489.1"/>
    <property type="molecule type" value="Genomic_DNA"/>
</dbReference>
<accession>A0A7C4NNW1</accession>
<dbReference type="SUPFAM" id="SSF52467">
    <property type="entry name" value="DHS-like NAD/FAD-binding domain"/>
    <property type="match status" value="1"/>
</dbReference>
<dbReference type="PANTHER" id="PTHR11703">
    <property type="entry name" value="DEOXYHYPUSINE SYNTHASE"/>
    <property type="match status" value="1"/>
</dbReference>
<evidence type="ECO:0000256" key="1">
    <source>
        <dbReference type="ARBA" id="ARBA00009892"/>
    </source>
</evidence>
<comment type="similarity">
    <text evidence="1">Belongs to the deoxyhypusine synthase family.</text>
</comment>
<dbReference type="GO" id="GO:0005737">
    <property type="term" value="C:cytoplasm"/>
    <property type="evidence" value="ECO:0007669"/>
    <property type="project" value="TreeGrafter"/>
</dbReference>